<keyword evidence="2" id="KW-0812">Transmembrane</keyword>
<evidence type="ECO:0000256" key="1">
    <source>
        <dbReference type="PROSITE-ProRule" id="PRU00076"/>
    </source>
</evidence>
<feature type="transmembrane region" description="Helical" evidence="2">
    <location>
        <begin position="35"/>
        <end position="60"/>
    </location>
</feature>
<comment type="caution">
    <text evidence="1">Lacks conserved residue(s) required for the propagation of feature annotation.</text>
</comment>
<dbReference type="Proteomes" id="UP000271889">
    <property type="component" value="Unassembled WGS sequence"/>
</dbReference>
<dbReference type="OrthoDB" id="5832223at2759"/>
<keyword evidence="2" id="KW-1133">Transmembrane helix</keyword>
<reference evidence="4 5" key="1">
    <citation type="submission" date="2018-11" db="EMBL/GenBank/DDBJ databases">
        <authorList>
            <consortium name="Pathogen Informatics"/>
        </authorList>
    </citation>
    <scope>NUCLEOTIDE SEQUENCE [LARGE SCALE GENOMIC DNA]</scope>
</reference>
<feature type="transmembrane region" description="Helical" evidence="2">
    <location>
        <begin position="201"/>
        <end position="221"/>
    </location>
</feature>
<evidence type="ECO:0000259" key="3">
    <source>
        <dbReference type="PROSITE" id="PS50026"/>
    </source>
</evidence>
<evidence type="ECO:0000313" key="5">
    <source>
        <dbReference type="Proteomes" id="UP000271889"/>
    </source>
</evidence>
<sequence>MSIQAYCECDEGFSGEHCDVLSPQLSFFSKTKSSILSAANAGVLVVSAGEILMMIVKGLMKLHFPKSGEDTQVFCQNMRSLLLSLAGFTVLFFHHPALFNINAFACGVWLYLETTCYSLSIGFFTLESQNVHEVVFGNARKSQFWSRENKIPYEAPPVAISSVAMGLILGIGIALTTAAQMGKLVTNWSCMGHFSQQTLNVWLPIVIFNTCAALTATCFAYKSYFVLTKIPQYRHGTNVYLETKELDVKSCIEKCYRNVAFVAFGPWLLLATWITLALSFDWVTVGSINLYAIP</sequence>
<dbReference type="PROSITE" id="PS50026">
    <property type="entry name" value="EGF_3"/>
    <property type="match status" value="1"/>
</dbReference>
<gene>
    <name evidence="4" type="ORF">CGOC_LOCUS56</name>
</gene>
<dbReference type="PROSITE" id="PS00022">
    <property type="entry name" value="EGF_1"/>
    <property type="match status" value="1"/>
</dbReference>
<dbReference type="AlphaFoldDB" id="A0A3P6Q9E8"/>
<feature type="transmembrane region" description="Helical" evidence="2">
    <location>
        <begin position="158"/>
        <end position="181"/>
    </location>
</feature>
<feature type="transmembrane region" description="Helical" evidence="2">
    <location>
        <begin position="81"/>
        <end position="111"/>
    </location>
</feature>
<keyword evidence="1" id="KW-1015">Disulfide bond</keyword>
<organism evidence="4 5">
    <name type="scientific">Cylicostephanus goldi</name>
    <name type="common">Nematode worm</name>
    <dbReference type="NCBI Taxonomy" id="71465"/>
    <lineage>
        <taxon>Eukaryota</taxon>
        <taxon>Metazoa</taxon>
        <taxon>Ecdysozoa</taxon>
        <taxon>Nematoda</taxon>
        <taxon>Chromadorea</taxon>
        <taxon>Rhabditida</taxon>
        <taxon>Rhabditina</taxon>
        <taxon>Rhabditomorpha</taxon>
        <taxon>Strongyloidea</taxon>
        <taxon>Strongylidae</taxon>
        <taxon>Cylicostephanus</taxon>
    </lineage>
</organism>
<evidence type="ECO:0000256" key="2">
    <source>
        <dbReference type="SAM" id="Phobius"/>
    </source>
</evidence>
<dbReference type="InterPro" id="IPR000742">
    <property type="entry name" value="EGF"/>
</dbReference>
<dbReference type="PROSITE" id="PS01186">
    <property type="entry name" value="EGF_2"/>
    <property type="match status" value="1"/>
</dbReference>
<keyword evidence="1" id="KW-0245">EGF-like domain</keyword>
<accession>A0A3P6Q9E8</accession>
<dbReference type="EMBL" id="UYRV01000042">
    <property type="protein sequence ID" value="VDK40720.1"/>
    <property type="molecule type" value="Genomic_DNA"/>
</dbReference>
<feature type="disulfide bond" evidence="1">
    <location>
        <begin position="9"/>
        <end position="18"/>
    </location>
</feature>
<keyword evidence="5" id="KW-1185">Reference proteome</keyword>
<protein>
    <recommendedName>
        <fullName evidence="3">EGF-like domain-containing protein</fullName>
    </recommendedName>
</protein>
<evidence type="ECO:0000313" key="4">
    <source>
        <dbReference type="EMBL" id="VDK40720.1"/>
    </source>
</evidence>
<feature type="transmembrane region" description="Helical" evidence="2">
    <location>
        <begin position="259"/>
        <end position="280"/>
    </location>
</feature>
<keyword evidence="2" id="KW-0472">Membrane</keyword>
<proteinExistence type="predicted"/>
<name>A0A3P6Q9E8_CYLGO</name>
<feature type="domain" description="EGF-like" evidence="3">
    <location>
        <begin position="1"/>
        <end position="19"/>
    </location>
</feature>